<evidence type="ECO:0008006" key="4">
    <source>
        <dbReference type="Google" id="ProtNLM"/>
    </source>
</evidence>
<keyword evidence="3" id="KW-1185">Reference proteome</keyword>
<dbReference type="AlphaFoldDB" id="A0AAD5V338"/>
<feature type="transmembrane region" description="Helical" evidence="1">
    <location>
        <begin position="59"/>
        <end position="84"/>
    </location>
</feature>
<keyword evidence="1" id="KW-0472">Membrane</keyword>
<gene>
    <name evidence="2" type="ORF">NLI96_g5401</name>
</gene>
<organism evidence="2 3">
    <name type="scientific">Meripilus lineatus</name>
    <dbReference type="NCBI Taxonomy" id="2056292"/>
    <lineage>
        <taxon>Eukaryota</taxon>
        <taxon>Fungi</taxon>
        <taxon>Dikarya</taxon>
        <taxon>Basidiomycota</taxon>
        <taxon>Agaricomycotina</taxon>
        <taxon>Agaricomycetes</taxon>
        <taxon>Polyporales</taxon>
        <taxon>Meripilaceae</taxon>
        <taxon>Meripilus</taxon>
    </lineage>
</organism>
<evidence type="ECO:0000313" key="3">
    <source>
        <dbReference type="Proteomes" id="UP001212997"/>
    </source>
</evidence>
<feature type="transmembrane region" description="Helical" evidence="1">
    <location>
        <begin position="146"/>
        <end position="170"/>
    </location>
</feature>
<protein>
    <recommendedName>
        <fullName evidence="4">Tetraspanin</fullName>
    </recommendedName>
</protein>
<dbReference type="EMBL" id="JANAWD010000176">
    <property type="protein sequence ID" value="KAJ3484778.1"/>
    <property type="molecule type" value="Genomic_DNA"/>
</dbReference>
<evidence type="ECO:0000313" key="2">
    <source>
        <dbReference type="EMBL" id="KAJ3484778.1"/>
    </source>
</evidence>
<proteinExistence type="predicted"/>
<feature type="transmembrane region" description="Helical" evidence="1">
    <location>
        <begin position="91"/>
        <end position="111"/>
    </location>
</feature>
<feature type="transmembrane region" description="Helical" evidence="1">
    <location>
        <begin position="15"/>
        <end position="39"/>
    </location>
</feature>
<sequence length="246" mass="27200">MVTVRSRKFCCCLPVRFGVICMALLGLAFGIALCTIGWFQVNELRIGAVNMDGPEKVGLYFISISFTLLAVISLIGLIGSVFHLDGLVESYAWSITVNTLANMGIGIYFIWTLFHRDPSNVARCLNAATGDYADAKAWVCSKGFEVIRVIITIIFCIVWIFQIIGIFIVFDYCGQLREEREAEWENQSIASKGSSNASTVVVVPEVPMRTTYDSNYDKSLQGGWTSARTPYAFNSTENARGNTAHV</sequence>
<reference evidence="2" key="1">
    <citation type="submission" date="2022-07" db="EMBL/GenBank/DDBJ databases">
        <title>Genome Sequence of Physisporinus lineatus.</title>
        <authorList>
            <person name="Buettner E."/>
        </authorList>
    </citation>
    <scope>NUCLEOTIDE SEQUENCE</scope>
    <source>
        <strain evidence="2">VT162</strain>
    </source>
</reference>
<accession>A0AAD5V338</accession>
<evidence type="ECO:0000256" key="1">
    <source>
        <dbReference type="SAM" id="Phobius"/>
    </source>
</evidence>
<dbReference type="Proteomes" id="UP001212997">
    <property type="component" value="Unassembled WGS sequence"/>
</dbReference>
<comment type="caution">
    <text evidence="2">The sequence shown here is derived from an EMBL/GenBank/DDBJ whole genome shotgun (WGS) entry which is preliminary data.</text>
</comment>
<name>A0AAD5V338_9APHY</name>
<keyword evidence="1" id="KW-1133">Transmembrane helix</keyword>
<keyword evidence="1" id="KW-0812">Transmembrane</keyword>